<dbReference type="EMBL" id="CP072385">
    <property type="protein sequence ID" value="QUC10270.1"/>
    <property type="molecule type" value="Genomic_DNA"/>
</dbReference>
<evidence type="ECO:0000256" key="1">
    <source>
        <dbReference type="SAM" id="MobiDB-lite"/>
    </source>
</evidence>
<dbReference type="Proteomes" id="UP000677180">
    <property type="component" value="Chromosome"/>
</dbReference>
<feature type="compositionally biased region" description="Basic and acidic residues" evidence="1">
    <location>
        <begin position="12"/>
        <end position="28"/>
    </location>
</feature>
<name>A0AB37HSJ8_9ACTN</name>
<evidence type="ECO:0000313" key="2">
    <source>
        <dbReference type="EMBL" id="QUC10270.1"/>
    </source>
</evidence>
<gene>
    <name evidence="2" type="ORF">J5A53_10730</name>
</gene>
<proteinExistence type="predicted"/>
<dbReference type="GeneID" id="64408490"/>
<dbReference type="AlphaFoldDB" id="A0AB37HSJ8"/>
<evidence type="ECO:0000313" key="3">
    <source>
        <dbReference type="Proteomes" id="UP000677180"/>
    </source>
</evidence>
<reference evidence="2" key="1">
    <citation type="submission" date="2021-03" db="EMBL/GenBank/DDBJ databases">
        <title>Human Oral Microbial Genomes.</title>
        <authorList>
            <person name="Johnston C.D."/>
            <person name="Chen T."/>
            <person name="Dewhirst F.E."/>
        </authorList>
    </citation>
    <scope>NUCLEOTIDE SEQUENCE</scope>
    <source>
        <strain evidence="2">F0714</strain>
    </source>
</reference>
<dbReference type="RefSeq" id="WP_014846086.1">
    <property type="nucleotide sequence ID" value="NZ_CAJZDL010000004.1"/>
</dbReference>
<protein>
    <submittedName>
        <fullName evidence="2">Uncharacterized protein</fullName>
    </submittedName>
</protein>
<organism evidence="2 3">
    <name type="scientific">Arachnia propionica</name>
    <dbReference type="NCBI Taxonomy" id="1750"/>
    <lineage>
        <taxon>Bacteria</taxon>
        <taxon>Bacillati</taxon>
        <taxon>Actinomycetota</taxon>
        <taxon>Actinomycetes</taxon>
        <taxon>Propionibacteriales</taxon>
        <taxon>Propionibacteriaceae</taxon>
        <taxon>Arachnia</taxon>
    </lineage>
</organism>
<feature type="region of interest" description="Disordered" evidence="1">
    <location>
        <begin position="12"/>
        <end position="46"/>
    </location>
</feature>
<accession>A0AB37HSJ8</accession>
<sequence length="46" mass="5234">MVWLLPTKRVAPHEVTQHPRCTQHEVERMGGMSETASTASRRFRAG</sequence>